<evidence type="ECO:0000313" key="1">
    <source>
        <dbReference type="EMBL" id="MCI13873.1"/>
    </source>
</evidence>
<dbReference type="Proteomes" id="UP000265520">
    <property type="component" value="Unassembled WGS sequence"/>
</dbReference>
<keyword evidence="2" id="KW-1185">Reference proteome</keyword>
<accession>A0A392PP40</accession>
<dbReference type="AlphaFoldDB" id="A0A392PP40"/>
<comment type="caution">
    <text evidence="1">The sequence shown here is derived from an EMBL/GenBank/DDBJ whole genome shotgun (WGS) entry which is preliminary data.</text>
</comment>
<name>A0A392PP40_9FABA</name>
<proteinExistence type="predicted"/>
<reference evidence="1 2" key="1">
    <citation type="journal article" date="2018" name="Front. Plant Sci.">
        <title>Red Clover (Trifolium pratense) and Zigzag Clover (T. medium) - A Picture of Genomic Similarities and Differences.</title>
        <authorList>
            <person name="Dluhosova J."/>
            <person name="Istvanek J."/>
            <person name="Nedelnik J."/>
            <person name="Repkova J."/>
        </authorList>
    </citation>
    <scope>NUCLEOTIDE SEQUENCE [LARGE SCALE GENOMIC DNA]</scope>
    <source>
        <strain evidence="2">cv. 10/8</strain>
        <tissue evidence="1">Leaf</tissue>
    </source>
</reference>
<sequence length="40" mass="4577">MMLSLSSTELCNQVVRLWSQISNRITGSADPDHIRDEEDE</sequence>
<protein>
    <submittedName>
        <fullName evidence="1">Uncharacterized protein</fullName>
    </submittedName>
</protein>
<organism evidence="1 2">
    <name type="scientific">Trifolium medium</name>
    <dbReference type="NCBI Taxonomy" id="97028"/>
    <lineage>
        <taxon>Eukaryota</taxon>
        <taxon>Viridiplantae</taxon>
        <taxon>Streptophyta</taxon>
        <taxon>Embryophyta</taxon>
        <taxon>Tracheophyta</taxon>
        <taxon>Spermatophyta</taxon>
        <taxon>Magnoliopsida</taxon>
        <taxon>eudicotyledons</taxon>
        <taxon>Gunneridae</taxon>
        <taxon>Pentapetalae</taxon>
        <taxon>rosids</taxon>
        <taxon>fabids</taxon>
        <taxon>Fabales</taxon>
        <taxon>Fabaceae</taxon>
        <taxon>Papilionoideae</taxon>
        <taxon>50 kb inversion clade</taxon>
        <taxon>NPAAA clade</taxon>
        <taxon>Hologalegina</taxon>
        <taxon>IRL clade</taxon>
        <taxon>Trifolieae</taxon>
        <taxon>Trifolium</taxon>
    </lineage>
</organism>
<evidence type="ECO:0000313" key="2">
    <source>
        <dbReference type="Proteomes" id="UP000265520"/>
    </source>
</evidence>
<dbReference type="EMBL" id="LXQA010089985">
    <property type="protein sequence ID" value="MCI13873.1"/>
    <property type="molecule type" value="Genomic_DNA"/>
</dbReference>